<keyword evidence="4" id="KW-1185">Reference proteome</keyword>
<name>A0A7J5USP4_9MICO</name>
<dbReference type="RefSeq" id="WP_152201808.1">
    <property type="nucleotide sequence ID" value="NZ_VUKF01000008.1"/>
</dbReference>
<sequence>MTQVTASDGTWEPAGPTPIEDYAVLGDSRSVAVVSRHGSIDWLCLPWLDSDACFAALLGTAENGRWLLTADPADGEPEVRRRYLGDSFVLETTYTTPTGRARVVEAMPLTEGRSDIVRRVEGLEGQVVFVHEWVVRFGYGRTRPWVHRDVDPDGRPIIRAIAGPDALTLHGDRLPHGAEGRHRDRFAVGPGDHVDLVLTWNHSWEPVPGPPDVSTDLVRTMRLWARWCRTSTFAGEFDERVIRSLLALRVLTQHPTGGIAAAATTSLPEDPGGERNWDYRFCWLRDAAQTLEALLELGFRREADTWRSWLLRAVAGDPENLQIMYRLDGSRDLPERELPHLAGYGGARPVRIGNGAAAQHQNDVLGEVMLALDLARRVGLPASEDGWALQRHLVDNLLARWRSPDHGIWEVRGPLRHFTHSKVMCWAALDCAVRAVEGFGCDGPVDEWRAARAEIHADVLAHGWDAELGSFVQYYGARHTDASLLQMAQVGFLPPDDPRLLGTIARVRAELADGPWVRRYRVATGVDGVRGDEHPFLACCFWLVDALARTGDLVTATSHMRALCAAMNDVGLLAEEYDPVRRRYVGNYPQAFSHLALVRAAHALRVARASVEPVGPHAPVGAAGEPTH</sequence>
<evidence type="ECO:0000259" key="2">
    <source>
        <dbReference type="Pfam" id="PF19291"/>
    </source>
</evidence>
<evidence type="ECO:0000259" key="1">
    <source>
        <dbReference type="Pfam" id="PF00723"/>
    </source>
</evidence>
<reference evidence="3 4" key="1">
    <citation type="submission" date="2019-10" db="EMBL/GenBank/DDBJ databases">
        <title>Georgenia wutianyii sp. nov. and Georgenia yuyongxinii sp. nov. isolated from plateau pika (Ochotona curzoniae) in the Qinghai-Tibet plateau of China.</title>
        <authorList>
            <person name="Tian Z."/>
        </authorList>
    </citation>
    <scope>NUCLEOTIDE SEQUENCE [LARGE SCALE GENOMIC DNA]</scope>
    <source>
        <strain evidence="3 4">DSM 21501</strain>
    </source>
</reference>
<protein>
    <submittedName>
        <fullName evidence="3">Glycoside hydrolase family 15 protein</fullName>
    </submittedName>
</protein>
<dbReference type="Proteomes" id="UP000451860">
    <property type="component" value="Unassembled WGS sequence"/>
</dbReference>
<dbReference type="OrthoDB" id="3902805at2"/>
<evidence type="ECO:0000313" key="3">
    <source>
        <dbReference type="EMBL" id="KAE8765409.1"/>
    </source>
</evidence>
<dbReference type="GO" id="GO:0005975">
    <property type="term" value="P:carbohydrate metabolic process"/>
    <property type="evidence" value="ECO:0007669"/>
    <property type="project" value="InterPro"/>
</dbReference>
<dbReference type="Pfam" id="PF00723">
    <property type="entry name" value="Glyco_hydro_15"/>
    <property type="match status" value="1"/>
</dbReference>
<dbReference type="InterPro" id="IPR008928">
    <property type="entry name" value="6-hairpin_glycosidase_sf"/>
</dbReference>
<dbReference type="PANTHER" id="PTHR31616">
    <property type="entry name" value="TREHALASE"/>
    <property type="match status" value="1"/>
</dbReference>
<gene>
    <name evidence="3" type="ORF">GB883_03820</name>
</gene>
<dbReference type="Pfam" id="PF19291">
    <property type="entry name" value="TREH_N"/>
    <property type="match status" value="1"/>
</dbReference>
<organism evidence="3 4">
    <name type="scientific">Georgenia thermotolerans</name>
    <dbReference type="NCBI Taxonomy" id="527326"/>
    <lineage>
        <taxon>Bacteria</taxon>
        <taxon>Bacillati</taxon>
        <taxon>Actinomycetota</taxon>
        <taxon>Actinomycetes</taxon>
        <taxon>Micrococcales</taxon>
        <taxon>Bogoriellaceae</taxon>
        <taxon>Georgenia</taxon>
    </lineage>
</organism>
<feature type="domain" description="GH15-like" evidence="1">
    <location>
        <begin position="239"/>
        <end position="601"/>
    </location>
</feature>
<dbReference type="EMBL" id="WHJE01000010">
    <property type="protein sequence ID" value="KAE8765409.1"/>
    <property type="molecule type" value="Genomic_DNA"/>
</dbReference>
<keyword evidence="3" id="KW-0378">Hydrolase</keyword>
<evidence type="ECO:0000313" key="4">
    <source>
        <dbReference type="Proteomes" id="UP000451860"/>
    </source>
</evidence>
<dbReference type="PANTHER" id="PTHR31616:SF0">
    <property type="entry name" value="GLUCAN 1,4-ALPHA-GLUCOSIDASE"/>
    <property type="match status" value="1"/>
</dbReference>
<dbReference type="GO" id="GO:0004553">
    <property type="term" value="F:hydrolase activity, hydrolyzing O-glycosyl compounds"/>
    <property type="evidence" value="ECO:0007669"/>
    <property type="project" value="UniProtKB-ARBA"/>
</dbReference>
<accession>A0A7J5USP4</accession>
<dbReference type="SUPFAM" id="SSF48208">
    <property type="entry name" value="Six-hairpin glycosidases"/>
    <property type="match status" value="1"/>
</dbReference>
<dbReference type="InterPro" id="IPR012341">
    <property type="entry name" value="6hp_glycosidase-like_sf"/>
</dbReference>
<dbReference type="InterPro" id="IPR045582">
    <property type="entry name" value="Trehalase-like_N"/>
</dbReference>
<dbReference type="InterPro" id="IPR011613">
    <property type="entry name" value="GH15-like"/>
</dbReference>
<proteinExistence type="predicted"/>
<comment type="caution">
    <text evidence="3">The sequence shown here is derived from an EMBL/GenBank/DDBJ whole genome shotgun (WGS) entry which is preliminary data.</text>
</comment>
<feature type="domain" description="Trehalase-like N-terminal" evidence="2">
    <location>
        <begin position="16"/>
        <end position="128"/>
    </location>
</feature>
<dbReference type="AlphaFoldDB" id="A0A7J5USP4"/>
<dbReference type="Gene3D" id="1.50.10.10">
    <property type="match status" value="1"/>
</dbReference>